<feature type="domain" description="Glycosyl transferase family 1" evidence="1">
    <location>
        <begin position="196"/>
        <end position="360"/>
    </location>
</feature>
<keyword evidence="4" id="KW-1185">Reference proteome</keyword>
<proteinExistence type="predicted"/>
<sequence length="383" mass="43083">MVNTPANICLITGIFPPDIGGPATYVSRLATSLHQQGHKVCVVTLGDAQQPFSFPVRRVSRHLPLPLRLLSLFFTLLRYGRSHCIWYINGLELPAVLAGKLLRKRLVMKIVGDYAWERSMNAGLTTDGIDDFQVKTQGRQVELHKNVRAWLARQADKTITPSRYLKTLVHGWGVPEHRIQVIYNAVEFCSENLPPKAEIRAQLGVSSEDHLLITVGRLVAWKGIHQLIQLLPQLEESVKLLIVGDGPEKNRLTELAQNLSVCHRARFLGKVSRNQGFAYMKASDVFVLNTAYEGFSHVLLEAMMLGIPVITTSVCGNPELVITEKNGILVQHGNIAELQEQLERVLYDSELRKRLIDEGKCTIQRFSWKTLLRETLQALDMAD</sequence>
<dbReference type="InterPro" id="IPR028098">
    <property type="entry name" value="Glyco_trans_4-like_N"/>
</dbReference>
<gene>
    <name evidence="3" type="ORF">U27_04860</name>
</gene>
<dbReference type="GO" id="GO:0016757">
    <property type="term" value="F:glycosyltransferase activity"/>
    <property type="evidence" value="ECO:0007669"/>
    <property type="project" value="InterPro"/>
</dbReference>
<accession>A0A081BZY3</accession>
<evidence type="ECO:0000313" key="3">
    <source>
        <dbReference type="EMBL" id="GAK57888.1"/>
    </source>
</evidence>
<protein>
    <submittedName>
        <fullName evidence="3">1,2-diacylglycerol 3-glucosyltransferase</fullName>
    </submittedName>
</protein>
<reference evidence="3" key="1">
    <citation type="journal article" date="2015" name="PeerJ">
        <title>First genomic representation of candidate bacterial phylum KSB3 points to enhanced environmental sensing as a trigger of wastewater bulking.</title>
        <authorList>
            <person name="Sekiguchi Y."/>
            <person name="Ohashi A."/>
            <person name="Parks D.H."/>
            <person name="Yamauchi T."/>
            <person name="Tyson G.W."/>
            <person name="Hugenholtz P."/>
        </authorList>
    </citation>
    <scope>NUCLEOTIDE SEQUENCE [LARGE SCALE GENOMIC DNA]</scope>
</reference>
<name>A0A081BZY3_VECG1</name>
<dbReference type="STRING" id="1499967.U27_04860"/>
<dbReference type="Pfam" id="PF13439">
    <property type="entry name" value="Glyco_transf_4"/>
    <property type="match status" value="1"/>
</dbReference>
<dbReference type="PANTHER" id="PTHR45947">
    <property type="entry name" value="SULFOQUINOVOSYL TRANSFERASE SQD2"/>
    <property type="match status" value="1"/>
</dbReference>
<feature type="domain" description="Glycosyltransferase subfamily 4-like N-terminal" evidence="2">
    <location>
        <begin position="19"/>
        <end position="187"/>
    </location>
</feature>
<dbReference type="AlphaFoldDB" id="A0A081BZY3"/>
<organism evidence="3">
    <name type="scientific">Vecturithrix granuli</name>
    <dbReference type="NCBI Taxonomy" id="1499967"/>
    <lineage>
        <taxon>Bacteria</taxon>
        <taxon>Candidatus Moduliflexota</taxon>
        <taxon>Candidatus Vecturitrichia</taxon>
        <taxon>Candidatus Vecturitrichales</taxon>
        <taxon>Candidatus Vecturitrichaceae</taxon>
        <taxon>Candidatus Vecturithrix</taxon>
    </lineage>
</organism>
<dbReference type="SUPFAM" id="SSF53756">
    <property type="entry name" value="UDP-Glycosyltransferase/glycogen phosphorylase"/>
    <property type="match status" value="1"/>
</dbReference>
<dbReference type="Pfam" id="PF00534">
    <property type="entry name" value="Glycos_transf_1"/>
    <property type="match status" value="1"/>
</dbReference>
<dbReference type="InterPro" id="IPR050194">
    <property type="entry name" value="Glycosyltransferase_grp1"/>
</dbReference>
<evidence type="ECO:0000313" key="4">
    <source>
        <dbReference type="Proteomes" id="UP000030661"/>
    </source>
</evidence>
<keyword evidence="3" id="KW-0808">Transferase</keyword>
<evidence type="ECO:0000259" key="2">
    <source>
        <dbReference type="Pfam" id="PF13439"/>
    </source>
</evidence>
<dbReference type="eggNOG" id="COG0438">
    <property type="taxonomic scope" value="Bacteria"/>
</dbReference>
<evidence type="ECO:0000259" key="1">
    <source>
        <dbReference type="Pfam" id="PF00534"/>
    </source>
</evidence>
<dbReference type="CDD" id="cd03801">
    <property type="entry name" value="GT4_PimA-like"/>
    <property type="match status" value="1"/>
</dbReference>
<dbReference type="EMBL" id="DF820466">
    <property type="protein sequence ID" value="GAK57888.1"/>
    <property type="molecule type" value="Genomic_DNA"/>
</dbReference>
<dbReference type="Gene3D" id="3.40.50.2000">
    <property type="entry name" value="Glycogen Phosphorylase B"/>
    <property type="match status" value="2"/>
</dbReference>
<dbReference type="PANTHER" id="PTHR45947:SF3">
    <property type="entry name" value="SULFOQUINOVOSYL TRANSFERASE SQD2"/>
    <property type="match status" value="1"/>
</dbReference>
<dbReference type="InterPro" id="IPR001296">
    <property type="entry name" value="Glyco_trans_1"/>
</dbReference>
<dbReference type="Proteomes" id="UP000030661">
    <property type="component" value="Unassembled WGS sequence"/>
</dbReference>
<dbReference type="HOGENOM" id="CLU_009583_2_5_0"/>